<feature type="compositionally biased region" description="Polar residues" evidence="1">
    <location>
        <begin position="118"/>
        <end position="139"/>
    </location>
</feature>
<dbReference type="Proteomes" id="UP001385951">
    <property type="component" value="Unassembled WGS sequence"/>
</dbReference>
<evidence type="ECO:0000313" key="3">
    <source>
        <dbReference type="Proteomes" id="UP001385951"/>
    </source>
</evidence>
<sequence>MTLITASILKKSSSFGKNSHGNSNKNPLPVPTIQSHEMGTTVSNITTLLMGLNAPPPSTTSHQPKQSQAPASHSTSNLTKSSNNSQVSLEYTQNWLRGRKAGKGTNIWGPASSQSAFGATGPYSQAQQNTSTANWNSSMIPPPPPPSSNAGHSQAPSFLSERDRRAVSPSSTCSDRPLASSASSMASSNFMS</sequence>
<feature type="compositionally biased region" description="Polar residues" evidence="1">
    <location>
        <begin position="148"/>
        <end position="157"/>
    </location>
</feature>
<dbReference type="AlphaFoldDB" id="A0AAW0GXQ7"/>
<keyword evidence="3" id="KW-1185">Reference proteome</keyword>
<evidence type="ECO:0000256" key="1">
    <source>
        <dbReference type="SAM" id="MobiDB-lite"/>
    </source>
</evidence>
<proteinExistence type="predicted"/>
<organism evidence="2 3">
    <name type="scientific">Cerrena zonata</name>
    <dbReference type="NCBI Taxonomy" id="2478898"/>
    <lineage>
        <taxon>Eukaryota</taxon>
        <taxon>Fungi</taxon>
        <taxon>Dikarya</taxon>
        <taxon>Basidiomycota</taxon>
        <taxon>Agaricomycotina</taxon>
        <taxon>Agaricomycetes</taxon>
        <taxon>Polyporales</taxon>
        <taxon>Cerrenaceae</taxon>
        <taxon>Cerrena</taxon>
    </lineage>
</organism>
<accession>A0AAW0GXQ7</accession>
<feature type="compositionally biased region" description="Low complexity" evidence="1">
    <location>
        <begin position="179"/>
        <end position="192"/>
    </location>
</feature>
<dbReference type="EMBL" id="JASBNA010000001">
    <property type="protein sequence ID" value="KAK7696050.1"/>
    <property type="molecule type" value="Genomic_DNA"/>
</dbReference>
<protein>
    <submittedName>
        <fullName evidence="2">Uncharacterized protein</fullName>
    </submittedName>
</protein>
<name>A0AAW0GXQ7_9APHY</name>
<evidence type="ECO:0000313" key="2">
    <source>
        <dbReference type="EMBL" id="KAK7696050.1"/>
    </source>
</evidence>
<reference evidence="2 3" key="1">
    <citation type="submission" date="2022-09" db="EMBL/GenBank/DDBJ databases">
        <authorList>
            <person name="Palmer J.M."/>
        </authorList>
    </citation>
    <scope>NUCLEOTIDE SEQUENCE [LARGE SCALE GENOMIC DNA]</scope>
    <source>
        <strain evidence="2 3">DSM 7382</strain>
    </source>
</reference>
<feature type="region of interest" description="Disordered" evidence="1">
    <location>
        <begin position="13"/>
        <end position="35"/>
    </location>
</feature>
<feature type="compositionally biased region" description="Polar residues" evidence="1">
    <location>
        <begin position="59"/>
        <end position="71"/>
    </location>
</feature>
<comment type="caution">
    <text evidence="2">The sequence shown here is derived from an EMBL/GenBank/DDBJ whole genome shotgun (WGS) entry which is preliminary data.</text>
</comment>
<feature type="compositionally biased region" description="Low complexity" evidence="1">
    <location>
        <begin position="72"/>
        <end position="85"/>
    </location>
</feature>
<gene>
    <name evidence="2" type="ORF">QCA50_000691</name>
</gene>
<feature type="region of interest" description="Disordered" evidence="1">
    <location>
        <begin position="49"/>
        <end position="86"/>
    </location>
</feature>
<feature type="region of interest" description="Disordered" evidence="1">
    <location>
        <begin position="118"/>
        <end position="192"/>
    </location>
</feature>